<organism evidence="1">
    <name type="scientific">Sesamum radiatum</name>
    <name type="common">Black benniseed</name>
    <dbReference type="NCBI Taxonomy" id="300843"/>
    <lineage>
        <taxon>Eukaryota</taxon>
        <taxon>Viridiplantae</taxon>
        <taxon>Streptophyta</taxon>
        <taxon>Embryophyta</taxon>
        <taxon>Tracheophyta</taxon>
        <taxon>Spermatophyta</taxon>
        <taxon>Magnoliopsida</taxon>
        <taxon>eudicotyledons</taxon>
        <taxon>Gunneridae</taxon>
        <taxon>Pentapetalae</taxon>
        <taxon>asterids</taxon>
        <taxon>lamiids</taxon>
        <taxon>Lamiales</taxon>
        <taxon>Pedaliaceae</taxon>
        <taxon>Sesamum</taxon>
    </lineage>
</organism>
<gene>
    <name evidence="1" type="ORF">Sradi_0210300</name>
</gene>
<name>A0AAW2VZ67_SESRA</name>
<proteinExistence type="predicted"/>
<dbReference type="AlphaFoldDB" id="A0AAW2VZ67"/>
<sequence>MKQEKNTERVFDSGEMLPKVTVSHDVSLAGYKGVKARGEKAVIKPSASSYSCHKCSYALAVFIVQRSRQYTEPQKDRWRKEMRGLK</sequence>
<reference evidence="1" key="2">
    <citation type="journal article" date="2024" name="Plant">
        <title>Genomic evolution and insights into agronomic trait innovations of Sesamum species.</title>
        <authorList>
            <person name="Miao H."/>
            <person name="Wang L."/>
            <person name="Qu L."/>
            <person name="Liu H."/>
            <person name="Sun Y."/>
            <person name="Le M."/>
            <person name="Wang Q."/>
            <person name="Wei S."/>
            <person name="Zheng Y."/>
            <person name="Lin W."/>
            <person name="Duan Y."/>
            <person name="Cao H."/>
            <person name="Xiong S."/>
            <person name="Wang X."/>
            <person name="Wei L."/>
            <person name="Li C."/>
            <person name="Ma Q."/>
            <person name="Ju M."/>
            <person name="Zhao R."/>
            <person name="Li G."/>
            <person name="Mu C."/>
            <person name="Tian Q."/>
            <person name="Mei H."/>
            <person name="Zhang T."/>
            <person name="Gao T."/>
            <person name="Zhang H."/>
        </authorList>
    </citation>
    <scope>NUCLEOTIDE SEQUENCE</scope>
    <source>
        <strain evidence="1">G02</strain>
    </source>
</reference>
<accession>A0AAW2VZ67</accession>
<evidence type="ECO:0000313" key="1">
    <source>
        <dbReference type="EMBL" id="KAL0435024.1"/>
    </source>
</evidence>
<comment type="caution">
    <text evidence="1">The sequence shown here is derived from an EMBL/GenBank/DDBJ whole genome shotgun (WGS) entry which is preliminary data.</text>
</comment>
<dbReference type="EMBL" id="JACGWJ010000002">
    <property type="protein sequence ID" value="KAL0435024.1"/>
    <property type="molecule type" value="Genomic_DNA"/>
</dbReference>
<protein>
    <submittedName>
        <fullName evidence="1">Uncharacterized protein</fullName>
    </submittedName>
</protein>
<reference evidence="1" key="1">
    <citation type="submission" date="2020-06" db="EMBL/GenBank/DDBJ databases">
        <authorList>
            <person name="Li T."/>
            <person name="Hu X."/>
            <person name="Zhang T."/>
            <person name="Song X."/>
            <person name="Zhang H."/>
            <person name="Dai N."/>
            <person name="Sheng W."/>
            <person name="Hou X."/>
            <person name="Wei L."/>
        </authorList>
    </citation>
    <scope>NUCLEOTIDE SEQUENCE</scope>
    <source>
        <strain evidence="1">G02</strain>
        <tissue evidence="1">Leaf</tissue>
    </source>
</reference>